<accession>A0A3L6R8T2</accession>
<sequence length="64" mass="7309">MHVAFAWLRCHKDGLDDLEAFLRENKIITRGGPKFGVDEKVVRVSMLDTDQAFNMFIGRIASLK</sequence>
<dbReference type="AlphaFoldDB" id="A0A3L6R8T2"/>
<dbReference type="OrthoDB" id="2020362at2759"/>
<dbReference type="GO" id="GO:0008483">
    <property type="term" value="F:transaminase activity"/>
    <property type="evidence" value="ECO:0007669"/>
    <property type="project" value="UniProtKB-KW"/>
</dbReference>
<organism evidence="2 3">
    <name type="scientific">Panicum miliaceum</name>
    <name type="common">Proso millet</name>
    <name type="synonym">Broomcorn millet</name>
    <dbReference type="NCBI Taxonomy" id="4540"/>
    <lineage>
        <taxon>Eukaryota</taxon>
        <taxon>Viridiplantae</taxon>
        <taxon>Streptophyta</taxon>
        <taxon>Embryophyta</taxon>
        <taxon>Tracheophyta</taxon>
        <taxon>Spermatophyta</taxon>
        <taxon>Magnoliopsida</taxon>
        <taxon>Liliopsida</taxon>
        <taxon>Poales</taxon>
        <taxon>Poaceae</taxon>
        <taxon>PACMAD clade</taxon>
        <taxon>Panicoideae</taxon>
        <taxon>Panicodae</taxon>
        <taxon>Paniceae</taxon>
        <taxon>Panicinae</taxon>
        <taxon>Panicum</taxon>
        <taxon>Panicum sect. Panicum</taxon>
    </lineage>
</organism>
<proteinExistence type="predicted"/>
<dbReference type="Gene3D" id="3.90.1150.10">
    <property type="entry name" value="Aspartate Aminotransferase, domain 1"/>
    <property type="match status" value="1"/>
</dbReference>
<feature type="domain" description="Alliinase C-terminal" evidence="1">
    <location>
        <begin position="4"/>
        <end position="63"/>
    </location>
</feature>
<evidence type="ECO:0000313" key="2">
    <source>
        <dbReference type="EMBL" id="RLM99249.1"/>
    </source>
</evidence>
<dbReference type="Proteomes" id="UP000275267">
    <property type="component" value="Unassembled WGS sequence"/>
</dbReference>
<dbReference type="InterPro" id="IPR015424">
    <property type="entry name" value="PyrdxlP-dep_Trfase"/>
</dbReference>
<name>A0A3L6R8T2_PANMI</name>
<evidence type="ECO:0000313" key="3">
    <source>
        <dbReference type="Proteomes" id="UP000275267"/>
    </source>
</evidence>
<protein>
    <submittedName>
        <fullName evidence="2">Tryptophan aminotransferase-related protein 1-like</fullName>
    </submittedName>
</protein>
<dbReference type="Pfam" id="PF04864">
    <property type="entry name" value="Alliinase_C"/>
    <property type="match status" value="1"/>
</dbReference>
<comment type="caution">
    <text evidence="2">The sequence shown here is derived from an EMBL/GenBank/DDBJ whole genome shotgun (WGS) entry which is preliminary data.</text>
</comment>
<dbReference type="EMBL" id="PQIB02000009">
    <property type="protein sequence ID" value="RLM99249.1"/>
    <property type="molecule type" value="Genomic_DNA"/>
</dbReference>
<reference evidence="3" key="1">
    <citation type="journal article" date="2019" name="Nat. Commun.">
        <title>The genome of broomcorn millet.</title>
        <authorList>
            <person name="Zou C."/>
            <person name="Miki D."/>
            <person name="Li D."/>
            <person name="Tang Q."/>
            <person name="Xiao L."/>
            <person name="Rajput S."/>
            <person name="Deng P."/>
            <person name="Jia W."/>
            <person name="Huang R."/>
            <person name="Zhang M."/>
            <person name="Sun Y."/>
            <person name="Hu J."/>
            <person name="Fu X."/>
            <person name="Schnable P.S."/>
            <person name="Li F."/>
            <person name="Zhang H."/>
            <person name="Feng B."/>
            <person name="Zhu X."/>
            <person name="Liu R."/>
            <person name="Schnable J.C."/>
            <person name="Zhu J.-K."/>
            <person name="Zhang H."/>
        </authorList>
    </citation>
    <scope>NUCLEOTIDE SEQUENCE [LARGE SCALE GENOMIC DNA]</scope>
</reference>
<gene>
    <name evidence="2" type="ORF">C2845_PM06G05800</name>
</gene>
<dbReference type="InterPro" id="IPR006948">
    <property type="entry name" value="Alliinase_C"/>
</dbReference>
<dbReference type="InterPro" id="IPR015422">
    <property type="entry name" value="PyrdxlP-dep_Trfase_small"/>
</dbReference>
<keyword evidence="3" id="KW-1185">Reference proteome</keyword>
<dbReference type="STRING" id="4540.A0A3L6R8T2"/>
<dbReference type="GO" id="GO:0016846">
    <property type="term" value="F:carbon-sulfur lyase activity"/>
    <property type="evidence" value="ECO:0007669"/>
    <property type="project" value="InterPro"/>
</dbReference>
<evidence type="ECO:0000259" key="1">
    <source>
        <dbReference type="Pfam" id="PF04864"/>
    </source>
</evidence>
<dbReference type="SUPFAM" id="SSF53383">
    <property type="entry name" value="PLP-dependent transferases"/>
    <property type="match status" value="1"/>
</dbReference>